<keyword evidence="1" id="KW-1133">Transmembrane helix</keyword>
<name>V9H024_PINTA</name>
<protein>
    <submittedName>
        <fullName evidence="2">Chitinase homolog LP6 (lp6) protein</fullName>
    </submittedName>
</protein>
<dbReference type="AlphaFoldDB" id="V9H024"/>
<evidence type="ECO:0000313" key="2">
    <source>
        <dbReference type="EMBL" id="AAA75096.1"/>
    </source>
</evidence>
<sequence>MKSYFVLLVSVARNLTLPFLFASLHFLWQSSFA</sequence>
<reference evidence="2" key="1">
    <citation type="submission" date="1995-07" db="EMBL/GenBank/DDBJ databases">
        <title>Cloning of a chitinase homolog which lacks chitin binding sites and is down-regulated by water stress and wounding.</title>
        <authorList>
            <person name="Chang S."/>
            <person name="Puryea J."/>
            <person name="Funkhouser E.A."/>
            <person name="Newton R.J."/>
            <person name="Cairney J."/>
        </authorList>
    </citation>
    <scope>NUCLEOTIDE SEQUENCE</scope>
    <source>
        <strain evidence="2">S6PT2xs6PT3</strain>
    </source>
</reference>
<proteinExistence type="evidence at transcript level"/>
<evidence type="ECO:0000256" key="1">
    <source>
        <dbReference type="SAM" id="Phobius"/>
    </source>
</evidence>
<dbReference type="EMBL" id="U31309">
    <property type="protein sequence ID" value="AAA75096.1"/>
    <property type="molecule type" value="mRNA"/>
</dbReference>
<organism evidence="2">
    <name type="scientific">Pinus taeda</name>
    <name type="common">Loblolly pine</name>
    <dbReference type="NCBI Taxonomy" id="3352"/>
    <lineage>
        <taxon>Eukaryota</taxon>
        <taxon>Viridiplantae</taxon>
        <taxon>Streptophyta</taxon>
        <taxon>Embryophyta</taxon>
        <taxon>Tracheophyta</taxon>
        <taxon>Spermatophyta</taxon>
        <taxon>Pinopsida</taxon>
        <taxon>Pinidae</taxon>
        <taxon>Conifers I</taxon>
        <taxon>Pinales</taxon>
        <taxon>Pinaceae</taxon>
        <taxon>Pinus</taxon>
        <taxon>Pinus subgen. Pinus</taxon>
    </lineage>
</organism>
<keyword evidence="1" id="KW-0472">Membrane</keyword>
<feature type="transmembrane region" description="Helical" evidence="1">
    <location>
        <begin position="6"/>
        <end position="28"/>
    </location>
</feature>
<accession>V9H024</accession>
<keyword evidence="1" id="KW-0812">Transmembrane</keyword>